<dbReference type="Proteomes" id="UP000001258">
    <property type="component" value="Chromosome"/>
</dbReference>
<accession>Q9KAL3</accession>
<dbReference type="RefSeq" id="WP_010898430.1">
    <property type="nucleotide sequence ID" value="NC_002570.2"/>
</dbReference>
<organism evidence="2 3">
    <name type="scientific">Halalkalibacterium halodurans (strain ATCC BAA-125 / DSM 18197 / FERM 7344 / JCM 9153 / C-125)</name>
    <name type="common">Bacillus halodurans</name>
    <dbReference type="NCBI Taxonomy" id="272558"/>
    <lineage>
        <taxon>Bacteria</taxon>
        <taxon>Bacillati</taxon>
        <taxon>Bacillota</taxon>
        <taxon>Bacilli</taxon>
        <taxon>Bacillales</taxon>
        <taxon>Bacillaceae</taxon>
        <taxon>Halalkalibacterium (ex Joshi et al. 2022)</taxon>
    </lineage>
</organism>
<protein>
    <submittedName>
        <fullName evidence="2">BH2274 protein</fullName>
    </submittedName>
</protein>
<dbReference type="InterPro" id="IPR000361">
    <property type="entry name" value="ATAP_core_dom"/>
</dbReference>
<dbReference type="EMBL" id="BA000004">
    <property type="protein sequence ID" value="BAB05993.1"/>
    <property type="molecule type" value="Genomic_DNA"/>
</dbReference>
<feature type="domain" description="Core" evidence="1">
    <location>
        <begin position="1"/>
        <end position="93"/>
    </location>
</feature>
<evidence type="ECO:0000259" key="1">
    <source>
        <dbReference type="Pfam" id="PF01521"/>
    </source>
</evidence>
<dbReference type="AlphaFoldDB" id="Q9KAL3"/>
<reference evidence="2 3" key="1">
    <citation type="journal article" date="2000" name="Nucleic Acids Res.">
        <title>Complete genome sequence of the alkaliphilic bacterium Bacillus halodurans and genomic sequence comparison with Bacillus subtilis.</title>
        <authorList>
            <person name="Takami H."/>
            <person name="Nakasone K."/>
            <person name="Takaki Y."/>
            <person name="Maeno G."/>
            <person name="Sasaki R."/>
            <person name="Masui N."/>
            <person name="Fuji F."/>
            <person name="Hirama C."/>
            <person name="Nakamura Y."/>
            <person name="Ogasawara N."/>
            <person name="Kuhara S."/>
            <person name="Horikoshi K."/>
        </authorList>
    </citation>
    <scope>NUCLEOTIDE SEQUENCE [LARGE SCALE GENOMIC DNA]</scope>
    <source>
        <strain evidence="3">ATCC BAA-125 / DSM 18197 / FERM 7344 / JCM 9153 / C-125</strain>
    </source>
</reference>
<evidence type="ECO:0000313" key="3">
    <source>
        <dbReference type="Proteomes" id="UP000001258"/>
    </source>
</evidence>
<name>Q9KAL3_HALH5</name>
<gene>
    <name evidence="2" type="ordered locus">BH2274</name>
</gene>
<dbReference type="InterPro" id="IPR035903">
    <property type="entry name" value="HesB-like_dom_sf"/>
</dbReference>
<dbReference type="Pfam" id="PF01521">
    <property type="entry name" value="Fe-S_biosyn"/>
    <property type="match status" value="1"/>
</dbReference>
<keyword evidence="3" id="KW-1185">Reference proteome</keyword>
<dbReference type="SUPFAM" id="SSF89360">
    <property type="entry name" value="HesB-like domain"/>
    <property type="match status" value="1"/>
</dbReference>
<dbReference type="KEGG" id="bha:BH2274"/>
<dbReference type="eggNOG" id="ENOG5030DFB">
    <property type="taxonomic scope" value="Bacteria"/>
</dbReference>
<proteinExistence type="predicted"/>
<dbReference type="PIR" id="B83934">
    <property type="entry name" value="B83934"/>
</dbReference>
<sequence length="102" mass="11800">MKIIVTESAKSQLDKLELGDRAIRIVARDTYECSTMIEFYLAYDHVNQDDHVQSFHGMTWIYDEKAAEEIGEEVKVDFVPSQGFKLINRNQTLAYGQLIRTL</sequence>
<evidence type="ECO:0000313" key="2">
    <source>
        <dbReference type="EMBL" id="BAB05993.1"/>
    </source>
</evidence>
<dbReference type="Gene3D" id="2.60.300.12">
    <property type="entry name" value="HesB-like domain"/>
    <property type="match status" value="1"/>
</dbReference>
<dbReference type="HOGENOM" id="CLU_2300083_0_0_9"/>